<dbReference type="InterPro" id="IPR036390">
    <property type="entry name" value="WH_DNA-bd_sf"/>
</dbReference>
<keyword evidence="4" id="KW-0131">Cell cycle</keyword>
<reference evidence="6 7" key="1">
    <citation type="submission" date="2019-05" db="EMBL/GenBank/DDBJ databases">
        <title>Draft Whole-Genome sequence of the green sulfur bacterium Prosthecochloris vibrioformis DSM 260.</title>
        <authorList>
            <person name="Meyer T.E."/>
            <person name="Kyndt J.A."/>
        </authorList>
    </citation>
    <scope>NUCLEOTIDE SEQUENCE [LARGE SCALE GENOMIC DNA]</scope>
    <source>
        <strain evidence="6 7">DSM 260</strain>
    </source>
</reference>
<feature type="compositionally biased region" description="Basic and acidic residues" evidence="5">
    <location>
        <begin position="192"/>
        <end position="204"/>
    </location>
</feature>
<proteinExistence type="predicted"/>
<dbReference type="PIRSF" id="PIRSF019345">
    <property type="entry name" value="ScpB"/>
    <property type="match status" value="1"/>
</dbReference>
<dbReference type="SUPFAM" id="SSF46785">
    <property type="entry name" value="Winged helix' DNA-binding domain"/>
    <property type="match status" value="2"/>
</dbReference>
<evidence type="ECO:0000256" key="3">
    <source>
        <dbReference type="ARBA" id="ARBA00022829"/>
    </source>
</evidence>
<dbReference type="PANTHER" id="PTHR34298">
    <property type="entry name" value="SEGREGATION AND CONDENSATION PROTEIN B"/>
    <property type="match status" value="1"/>
</dbReference>
<name>A0A5C4S0G0_PROVB</name>
<dbReference type="PANTHER" id="PTHR34298:SF2">
    <property type="entry name" value="SEGREGATION AND CONDENSATION PROTEIN B"/>
    <property type="match status" value="1"/>
</dbReference>
<feature type="region of interest" description="Disordered" evidence="5">
    <location>
        <begin position="188"/>
        <end position="215"/>
    </location>
</feature>
<dbReference type="EMBL" id="VDCI01000004">
    <property type="protein sequence ID" value="TNJ36679.1"/>
    <property type="molecule type" value="Genomic_DNA"/>
</dbReference>
<dbReference type="AlphaFoldDB" id="A0A5C4S0G0"/>
<dbReference type="Proteomes" id="UP000309544">
    <property type="component" value="Unassembled WGS sequence"/>
</dbReference>
<dbReference type="NCBIfam" id="TIGR00281">
    <property type="entry name" value="SMC-Scp complex subunit ScpB"/>
    <property type="match status" value="1"/>
</dbReference>
<gene>
    <name evidence="6" type="primary">scpB</name>
    <name evidence="6" type="ORF">FGF68_06345</name>
</gene>
<dbReference type="Pfam" id="PF04079">
    <property type="entry name" value="SMC_ScpB"/>
    <property type="match status" value="1"/>
</dbReference>
<evidence type="ECO:0000313" key="7">
    <source>
        <dbReference type="Proteomes" id="UP000309544"/>
    </source>
</evidence>
<evidence type="ECO:0000256" key="2">
    <source>
        <dbReference type="ARBA" id="ARBA00022618"/>
    </source>
</evidence>
<protein>
    <submittedName>
        <fullName evidence="6">SMC-Scp complex subunit ScpB</fullName>
    </submittedName>
</protein>
<keyword evidence="3" id="KW-0159">Chromosome partition</keyword>
<evidence type="ECO:0000256" key="1">
    <source>
        <dbReference type="ARBA" id="ARBA00022490"/>
    </source>
</evidence>
<sequence>MNGREPTIEQKVEAVIFASEEAVTARLLLQVLDGGFDAGQLDAIVDKLNAGYEASGRSFRIVRIAEGYRFMTEPSFAPLLSKMVAPRVRRKLSQSVLEVLAVIAYRQPVSRSELLRIRGVSPDYAISRLLERGLIDVRGRARTVGKPLLYGTTVEFLDLFGLHSLQDLPKLREIKELVEDEEVREYLTSVNERSDQDSENKDEQNGTAGGVGTDQ</sequence>
<accession>A0A5C4S0G0</accession>
<dbReference type="InterPro" id="IPR036388">
    <property type="entry name" value="WH-like_DNA-bd_sf"/>
</dbReference>
<dbReference type="Gene3D" id="1.10.10.10">
    <property type="entry name" value="Winged helix-like DNA-binding domain superfamily/Winged helix DNA-binding domain"/>
    <property type="match status" value="2"/>
</dbReference>
<dbReference type="InterPro" id="IPR005234">
    <property type="entry name" value="ScpB_csome_segregation"/>
</dbReference>
<organism evidence="6 7">
    <name type="scientific">Prosthecochloris vibrioformis</name>
    <name type="common">Chlorobium vibrioforme</name>
    <dbReference type="NCBI Taxonomy" id="1098"/>
    <lineage>
        <taxon>Bacteria</taxon>
        <taxon>Pseudomonadati</taxon>
        <taxon>Chlorobiota</taxon>
        <taxon>Chlorobiia</taxon>
        <taxon>Chlorobiales</taxon>
        <taxon>Chlorobiaceae</taxon>
        <taxon>Prosthecochloris</taxon>
    </lineage>
</organism>
<keyword evidence="2" id="KW-0132">Cell division</keyword>
<keyword evidence="7" id="KW-1185">Reference proteome</keyword>
<dbReference type="RefSeq" id="WP_068868173.1">
    <property type="nucleotide sequence ID" value="NZ_VDCI01000004.1"/>
</dbReference>
<evidence type="ECO:0000256" key="4">
    <source>
        <dbReference type="ARBA" id="ARBA00023306"/>
    </source>
</evidence>
<dbReference type="GO" id="GO:0051301">
    <property type="term" value="P:cell division"/>
    <property type="evidence" value="ECO:0007669"/>
    <property type="project" value="UniProtKB-KW"/>
</dbReference>
<evidence type="ECO:0000313" key="6">
    <source>
        <dbReference type="EMBL" id="TNJ36679.1"/>
    </source>
</evidence>
<dbReference type="GO" id="GO:0051304">
    <property type="term" value="P:chromosome separation"/>
    <property type="evidence" value="ECO:0007669"/>
    <property type="project" value="InterPro"/>
</dbReference>
<keyword evidence="1" id="KW-0963">Cytoplasm</keyword>
<comment type="caution">
    <text evidence="6">The sequence shown here is derived from an EMBL/GenBank/DDBJ whole genome shotgun (WGS) entry which is preliminary data.</text>
</comment>
<evidence type="ECO:0000256" key="5">
    <source>
        <dbReference type="SAM" id="MobiDB-lite"/>
    </source>
</evidence>